<dbReference type="GO" id="GO:0006935">
    <property type="term" value="P:chemotaxis"/>
    <property type="evidence" value="ECO:0007669"/>
    <property type="project" value="InterPro"/>
</dbReference>
<dbReference type="Pfam" id="PF00015">
    <property type="entry name" value="MCPsignal"/>
    <property type="match status" value="1"/>
</dbReference>
<evidence type="ECO:0000256" key="3">
    <source>
        <dbReference type="ARBA" id="ARBA00029447"/>
    </source>
</evidence>
<feature type="domain" description="Methyl-accepting transducer" evidence="5">
    <location>
        <begin position="196"/>
        <end position="422"/>
    </location>
</feature>
<dbReference type="InterPro" id="IPR000014">
    <property type="entry name" value="PAS"/>
</dbReference>
<evidence type="ECO:0000256" key="4">
    <source>
        <dbReference type="PROSITE-ProRule" id="PRU00284"/>
    </source>
</evidence>
<dbReference type="InterPro" id="IPR013656">
    <property type="entry name" value="PAS_4"/>
</dbReference>
<dbReference type="PRINTS" id="PR00260">
    <property type="entry name" value="CHEMTRNSDUCR"/>
</dbReference>
<evidence type="ECO:0000256" key="1">
    <source>
        <dbReference type="ARBA" id="ARBA00022481"/>
    </source>
</evidence>
<dbReference type="SUPFAM" id="SSF58104">
    <property type="entry name" value="Methyl-accepting chemotaxis protein (MCP) signaling domain"/>
    <property type="match status" value="1"/>
</dbReference>
<dbReference type="Pfam" id="PF08448">
    <property type="entry name" value="PAS_4"/>
    <property type="match status" value="1"/>
</dbReference>
<dbReference type="GO" id="GO:0007165">
    <property type="term" value="P:signal transduction"/>
    <property type="evidence" value="ECO:0007669"/>
    <property type="project" value="UniProtKB-KW"/>
</dbReference>
<dbReference type="InterPro" id="IPR035965">
    <property type="entry name" value="PAS-like_dom_sf"/>
</dbReference>
<evidence type="ECO:0000256" key="2">
    <source>
        <dbReference type="ARBA" id="ARBA00023224"/>
    </source>
</evidence>
<dbReference type="EMBL" id="CXOI01000036">
    <property type="protein sequence ID" value="CTP88241.1"/>
    <property type="molecule type" value="Genomic_DNA"/>
</dbReference>
<dbReference type="SUPFAM" id="SSF55785">
    <property type="entry name" value="PYP-like sensor domain (PAS domain)"/>
    <property type="match status" value="1"/>
</dbReference>
<dbReference type="InterPro" id="IPR051310">
    <property type="entry name" value="MCP_chemotaxis"/>
</dbReference>
<dbReference type="PANTHER" id="PTHR43531:SF14">
    <property type="entry name" value="METHYL-ACCEPTING CHEMOTAXIS PROTEIN I-RELATED"/>
    <property type="match status" value="1"/>
</dbReference>
<organism evidence="6 7">
    <name type="scientific">Xanthomonas graminis pv. arrhenatheri LMG 727</name>
    <dbReference type="NCBI Taxonomy" id="1195923"/>
    <lineage>
        <taxon>Bacteria</taxon>
        <taxon>Pseudomonadati</taxon>
        <taxon>Pseudomonadota</taxon>
        <taxon>Gammaproteobacteria</taxon>
        <taxon>Lysobacterales</taxon>
        <taxon>Lysobacteraceae</taxon>
        <taxon>Xanthomonas</taxon>
        <taxon>Xanthomonas translucens group</taxon>
        <taxon>Xanthomonas graminis</taxon>
    </lineage>
</organism>
<dbReference type="GO" id="GO:0005886">
    <property type="term" value="C:plasma membrane"/>
    <property type="evidence" value="ECO:0007669"/>
    <property type="project" value="TreeGrafter"/>
</dbReference>
<dbReference type="AlphaFoldDB" id="A0A0K2ZR12"/>
<dbReference type="PROSITE" id="PS50111">
    <property type="entry name" value="CHEMOTAXIS_TRANSDUC_2"/>
    <property type="match status" value="1"/>
</dbReference>
<dbReference type="Gene3D" id="1.10.287.950">
    <property type="entry name" value="Methyl-accepting chemotaxis protein"/>
    <property type="match status" value="1"/>
</dbReference>
<comment type="similarity">
    <text evidence="3">Belongs to the methyl-accepting chemotaxis (MCP) protein family.</text>
</comment>
<dbReference type="CDD" id="cd00130">
    <property type="entry name" value="PAS"/>
    <property type="match status" value="1"/>
</dbReference>
<dbReference type="Proteomes" id="UP000046187">
    <property type="component" value="Unassembled WGS sequence"/>
</dbReference>
<protein>
    <submittedName>
        <fullName evidence="6">Chemotaxis methyl-accepting protein</fullName>
    </submittedName>
</protein>
<accession>A0A0K2ZR12</accession>
<dbReference type="Gene3D" id="3.30.450.20">
    <property type="entry name" value="PAS domain"/>
    <property type="match status" value="1"/>
</dbReference>
<dbReference type="SMART" id="SM00283">
    <property type="entry name" value="MA"/>
    <property type="match status" value="1"/>
</dbReference>
<dbReference type="RefSeq" id="WP_053835502.1">
    <property type="nucleotide sequence ID" value="NZ_CXOI01000036.1"/>
</dbReference>
<dbReference type="PANTHER" id="PTHR43531">
    <property type="entry name" value="PROTEIN ICFG"/>
    <property type="match status" value="1"/>
</dbReference>
<keyword evidence="2 4" id="KW-0807">Transducer</keyword>
<reference evidence="7" key="1">
    <citation type="submission" date="2015-07" db="EMBL/GenBank/DDBJ databases">
        <authorList>
            <person name="Wibberg D."/>
        </authorList>
    </citation>
    <scope>NUCLEOTIDE SEQUENCE [LARGE SCALE GENOMIC DNA]</scope>
</reference>
<name>A0A0K2ZR12_9XANT</name>
<keyword evidence="7" id="KW-1185">Reference proteome</keyword>
<dbReference type="GO" id="GO:0004888">
    <property type="term" value="F:transmembrane signaling receptor activity"/>
    <property type="evidence" value="ECO:0007669"/>
    <property type="project" value="InterPro"/>
</dbReference>
<dbReference type="InterPro" id="IPR004089">
    <property type="entry name" value="MCPsignal_dom"/>
</dbReference>
<dbReference type="InterPro" id="IPR004090">
    <property type="entry name" value="Chemotax_Me-accpt_rcpt"/>
</dbReference>
<evidence type="ECO:0000259" key="5">
    <source>
        <dbReference type="PROSITE" id="PS50111"/>
    </source>
</evidence>
<evidence type="ECO:0000313" key="6">
    <source>
        <dbReference type="EMBL" id="CTP88241.1"/>
    </source>
</evidence>
<gene>
    <name evidence="6" type="ORF">XTALMG727_2298</name>
</gene>
<keyword evidence="1" id="KW-0488">Methylation</keyword>
<proteinExistence type="inferred from homology"/>
<evidence type="ECO:0000313" key="7">
    <source>
        <dbReference type="Proteomes" id="UP000046187"/>
    </source>
</evidence>
<sequence>MSLFTRSPGADAGHAAALPDAPVALLRLDPQGRVAAANRAALDLLGVRAEVLLGEPSEAVWGLPLAALAGVEGSWLASDADPARRVRYQRDRDGEGWLLSLPHPETAALLRDVLLLSAGQTQGATSPALQALAQRLQAGAEAQALLDRVGERLTGCDLELGLRTPLSVQETETMPGRRLSAGFGNLAEAIRQAVTLSLQIAADVPHVVAENDELAQQSQIQMDALQTVVATTRRLLQGLSEMDQELRAVIALAGSADDSARQGVEAARALGQAMREVERRSARATEVIEVIDAVAFQTNILSINASIEAAHAGAAGRGFAVVASEIRRLAERAAAAARDVRSILGETGSALQDSAASAQRTEQVLGGIGQLLGRASAAMETVASRVAAQGEEIGGIDRAVAHVVGLSRSNLEHVARVVERSAALGAGSATLHDCVGLFRLPADPMQQPRHARIRELATATAGSIGKALAEAIARGRIGEDALFSNDYTPIAGIDPPKYRTAFDALCDELLPPLQEPLLAAHPWIVFAICATPDGYVPTHNLRFSQPLSGDRARDLVGNRTKRMFADRVGRSVGRYTEPYLLQVYRRDTGQILFDLSVPVYVRGRHWGGLRVAYVLE</sequence>